<reference evidence="2" key="1">
    <citation type="submission" date="2017-06" db="EMBL/GenBank/DDBJ databases">
        <title>Genome analysis of Fimbriiglobus ruber SP5, the first member of the order Planctomycetales with confirmed chitinolytic capability.</title>
        <authorList>
            <person name="Ravin N.V."/>
            <person name="Rakitin A.L."/>
            <person name="Ivanova A.A."/>
            <person name="Beletsky A.V."/>
            <person name="Kulichevskaya I.S."/>
            <person name="Mardanov A.V."/>
            <person name="Dedysh S.N."/>
        </authorList>
    </citation>
    <scope>NUCLEOTIDE SEQUENCE [LARGE SCALE GENOMIC DNA]</scope>
    <source>
        <strain evidence="2">SP5</strain>
    </source>
</reference>
<organism evidence="1 2">
    <name type="scientific">Fimbriiglobus ruber</name>
    <dbReference type="NCBI Taxonomy" id="1908690"/>
    <lineage>
        <taxon>Bacteria</taxon>
        <taxon>Pseudomonadati</taxon>
        <taxon>Planctomycetota</taxon>
        <taxon>Planctomycetia</taxon>
        <taxon>Gemmatales</taxon>
        <taxon>Gemmataceae</taxon>
        <taxon>Fimbriiglobus</taxon>
    </lineage>
</organism>
<keyword evidence="2" id="KW-1185">Reference proteome</keyword>
<evidence type="ECO:0000313" key="1">
    <source>
        <dbReference type="EMBL" id="OWK40898.1"/>
    </source>
</evidence>
<gene>
    <name evidence="1" type="ORF">FRUB_04790</name>
</gene>
<accession>A0A225DQM0</accession>
<dbReference type="AlphaFoldDB" id="A0A225DQM0"/>
<comment type="caution">
    <text evidence="1">The sequence shown here is derived from an EMBL/GenBank/DDBJ whole genome shotgun (WGS) entry which is preliminary data.</text>
</comment>
<protein>
    <submittedName>
        <fullName evidence="1">Uncharacterized protein</fullName>
    </submittedName>
</protein>
<dbReference type="Proteomes" id="UP000214646">
    <property type="component" value="Unassembled WGS sequence"/>
</dbReference>
<name>A0A225DQM0_9BACT</name>
<dbReference type="EMBL" id="NIDE01000007">
    <property type="protein sequence ID" value="OWK40898.1"/>
    <property type="molecule type" value="Genomic_DNA"/>
</dbReference>
<evidence type="ECO:0000313" key="2">
    <source>
        <dbReference type="Proteomes" id="UP000214646"/>
    </source>
</evidence>
<proteinExistence type="predicted"/>
<sequence>MGAPGGKTRTRRPPSYLTDYSHEILVNSDGWRGELAAE</sequence>